<dbReference type="Gene3D" id="1.10.10.10">
    <property type="entry name" value="Winged helix-like DNA-binding domain superfamily/Winged helix DNA-binding domain"/>
    <property type="match status" value="1"/>
</dbReference>
<evidence type="ECO:0000256" key="3">
    <source>
        <dbReference type="ARBA" id="ARBA00023163"/>
    </source>
</evidence>
<dbReference type="GO" id="GO:0003677">
    <property type="term" value="F:DNA binding"/>
    <property type="evidence" value="ECO:0007669"/>
    <property type="project" value="UniProtKB-KW"/>
</dbReference>
<evidence type="ECO:0000313" key="6">
    <source>
        <dbReference type="Proteomes" id="UP000197468"/>
    </source>
</evidence>
<proteinExistence type="predicted"/>
<dbReference type="Proteomes" id="UP000197468">
    <property type="component" value="Unassembled WGS sequence"/>
</dbReference>
<evidence type="ECO:0000256" key="1">
    <source>
        <dbReference type="ARBA" id="ARBA00023015"/>
    </source>
</evidence>
<keyword evidence="2" id="KW-0238">DNA-binding</keyword>
<keyword evidence="6" id="KW-1185">Reference proteome</keyword>
<dbReference type="InterPro" id="IPR036388">
    <property type="entry name" value="WH-like_DNA-bd_sf"/>
</dbReference>
<evidence type="ECO:0000259" key="4">
    <source>
        <dbReference type="PROSITE" id="PS50995"/>
    </source>
</evidence>
<evidence type="ECO:0000313" key="5">
    <source>
        <dbReference type="EMBL" id="OWQ93982.1"/>
    </source>
</evidence>
<reference evidence="5 6" key="1">
    <citation type="journal article" date="2008" name="Int. J. Syst. Evol. Microbiol.">
        <title>Description of Roseateles aquatilis sp. nov. and Roseateles terrae sp. nov., in the class Betaproteobacteria, and emended description of the genus Roseateles.</title>
        <authorList>
            <person name="Gomila M."/>
            <person name="Bowien B."/>
            <person name="Falsen E."/>
            <person name="Moore E.R."/>
            <person name="Lalucat J."/>
        </authorList>
    </citation>
    <scope>NUCLEOTIDE SEQUENCE [LARGE SCALE GENOMIC DNA]</scope>
    <source>
        <strain evidence="5 6">CCUG 48205</strain>
    </source>
</reference>
<dbReference type="GO" id="GO:0003700">
    <property type="term" value="F:DNA-binding transcription factor activity"/>
    <property type="evidence" value="ECO:0007669"/>
    <property type="project" value="InterPro"/>
</dbReference>
<dbReference type="PRINTS" id="PR00598">
    <property type="entry name" value="HTHMARR"/>
</dbReference>
<accession>A0A246JMZ2</accession>
<evidence type="ECO:0000256" key="2">
    <source>
        <dbReference type="ARBA" id="ARBA00023125"/>
    </source>
</evidence>
<keyword evidence="3" id="KW-0804">Transcription</keyword>
<comment type="caution">
    <text evidence="5">The sequence shown here is derived from an EMBL/GenBank/DDBJ whole genome shotgun (WGS) entry which is preliminary data.</text>
</comment>
<dbReference type="PROSITE" id="PS01117">
    <property type="entry name" value="HTH_MARR_1"/>
    <property type="match status" value="1"/>
</dbReference>
<dbReference type="PROSITE" id="PS50995">
    <property type="entry name" value="HTH_MARR_2"/>
    <property type="match status" value="1"/>
</dbReference>
<gene>
    <name evidence="5" type="ORF">CDN99_04990</name>
</gene>
<dbReference type="InterPro" id="IPR036390">
    <property type="entry name" value="WH_DNA-bd_sf"/>
</dbReference>
<dbReference type="SMART" id="SM00347">
    <property type="entry name" value="HTH_MARR"/>
    <property type="match status" value="1"/>
</dbReference>
<dbReference type="InterPro" id="IPR023187">
    <property type="entry name" value="Tscrpt_reg_MarR-type_CS"/>
</dbReference>
<organism evidence="5 6">
    <name type="scientific">Roseateles aquatilis</name>
    <dbReference type="NCBI Taxonomy" id="431061"/>
    <lineage>
        <taxon>Bacteria</taxon>
        <taxon>Pseudomonadati</taxon>
        <taxon>Pseudomonadota</taxon>
        <taxon>Betaproteobacteria</taxon>
        <taxon>Burkholderiales</taxon>
        <taxon>Sphaerotilaceae</taxon>
        <taxon>Roseateles</taxon>
    </lineage>
</organism>
<dbReference type="OrthoDB" id="6002259at2"/>
<dbReference type="PANTHER" id="PTHR42756:SF1">
    <property type="entry name" value="TRANSCRIPTIONAL REPRESSOR OF EMRAB OPERON"/>
    <property type="match status" value="1"/>
</dbReference>
<protein>
    <submittedName>
        <fullName evidence="5">MarR family transcriptional regulator</fullName>
    </submittedName>
</protein>
<dbReference type="PANTHER" id="PTHR42756">
    <property type="entry name" value="TRANSCRIPTIONAL REGULATOR, MARR"/>
    <property type="match status" value="1"/>
</dbReference>
<dbReference type="AlphaFoldDB" id="A0A246JMZ2"/>
<dbReference type="InterPro" id="IPR000835">
    <property type="entry name" value="HTH_MarR-typ"/>
</dbReference>
<name>A0A246JMZ2_9BURK</name>
<feature type="domain" description="HTH marR-type" evidence="4">
    <location>
        <begin position="1"/>
        <end position="133"/>
    </location>
</feature>
<keyword evidence="1" id="KW-0805">Transcription regulation</keyword>
<sequence length="147" mass="16115">MTIGVTLPVLERAYRARANLAMAHLGISQALAWPLVMIGRQGDGLRQGELAALLAIEGPSLTRSLDQLITGGFIERNEDPDDRRAKTLHLTALGADVCEQIEDTLRDLRNELYQGIPDTDIQAALRVFATLAERVGAPKPIVPPRRR</sequence>
<dbReference type="Pfam" id="PF12802">
    <property type="entry name" value="MarR_2"/>
    <property type="match status" value="1"/>
</dbReference>
<dbReference type="SUPFAM" id="SSF46785">
    <property type="entry name" value="Winged helix' DNA-binding domain"/>
    <property type="match status" value="1"/>
</dbReference>
<dbReference type="EMBL" id="NIOF01000001">
    <property type="protein sequence ID" value="OWQ93982.1"/>
    <property type="molecule type" value="Genomic_DNA"/>
</dbReference>